<dbReference type="InterPro" id="IPR020843">
    <property type="entry name" value="ER"/>
</dbReference>
<keyword evidence="10" id="KW-1185">Reference proteome</keyword>
<dbReference type="InterPro" id="IPR013154">
    <property type="entry name" value="ADH-like_N"/>
</dbReference>
<dbReference type="PANTHER" id="PTHR44154:SF1">
    <property type="entry name" value="QUINONE OXIDOREDUCTASE"/>
    <property type="match status" value="1"/>
</dbReference>
<dbReference type="Pfam" id="PF00107">
    <property type="entry name" value="ADH_zinc_N"/>
    <property type="match status" value="1"/>
</dbReference>
<feature type="domain" description="Enoyl reductase (ER)" evidence="8">
    <location>
        <begin position="19"/>
        <end position="329"/>
    </location>
</feature>
<dbReference type="AlphaFoldDB" id="A0A7L0TGQ6"/>
<evidence type="ECO:0000313" key="10">
    <source>
        <dbReference type="Proteomes" id="UP000555275"/>
    </source>
</evidence>
<evidence type="ECO:0000313" key="9">
    <source>
        <dbReference type="EMBL" id="NXL53619.1"/>
    </source>
</evidence>
<dbReference type="GO" id="GO:0008270">
    <property type="term" value="F:zinc ion binding"/>
    <property type="evidence" value="ECO:0007669"/>
    <property type="project" value="InterPro"/>
</dbReference>
<evidence type="ECO:0000256" key="2">
    <source>
        <dbReference type="ARBA" id="ARBA00010371"/>
    </source>
</evidence>
<dbReference type="Gene3D" id="3.90.180.10">
    <property type="entry name" value="Medium-chain alcohol dehydrogenases, catalytic domain"/>
    <property type="match status" value="1"/>
</dbReference>
<dbReference type="Pfam" id="PF08240">
    <property type="entry name" value="ADH_N"/>
    <property type="match status" value="1"/>
</dbReference>
<feature type="non-terminal residue" evidence="9">
    <location>
        <position position="1"/>
    </location>
</feature>
<accession>A0A7L0TGQ6</accession>
<dbReference type="InterPro" id="IPR011032">
    <property type="entry name" value="GroES-like_sf"/>
</dbReference>
<evidence type="ECO:0000256" key="5">
    <source>
        <dbReference type="ARBA" id="ARBA00022857"/>
    </source>
</evidence>
<dbReference type="InterPro" id="IPR051603">
    <property type="entry name" value="Zinc-ADH_QOR/CCCR"/>
</dbReference>
<dbReference type="EMBL" id="VXAO01002273">
    <property type="protein sequence ID" value="NXL53619.1"/>
    <property type="molecule type" value="Genomic_DNA"/>
</dbReference>
<dbReference type="GO" id="GO:0003960">
    <property type="term" value="F:quinone reductase (NADPH) activity"/>
    <property type="evidence" value="ECO:0007669"/>
    <property type="project" value="TreeGrafter"/>
</dbReference>
<dbReference type="FunFam" id="3.90.180.10:FF:000016">
    <property type="entry name" value="Quinone oxidoreductase"/>
    <property type="match status" value="1"/>
</dbReference>
<evidence type="ECO:0000256" key="6">
    <source>
        <dbReference type="ARBA" id="ARBA00022884"/>
    </source>
</evidence>
<evidence type="ECO:0000256" key="7">
    <source>
        <dbReference type="ARBA" id="ARBA00022990"/>
    </source>
</evidence>
<dbReference type="GO" id="GO:0070402">
    <property type="term" value="F:NADPH binding"/>
    <property type="evidence" value="ECO:0007669"/>
    <property type="project" value="TreeGrafter"/>
</dbReference>
<dbReference type="SUPFAM" id="SSF50129">
    <property type="entry name" value="GroES-like"/>
    <property type="match status" value="1"/>
</dbReference>
<evidence type="ECO:0000256" key="4">
    <source>
        <dbReference type="ARBA" id="ARBA00022490"/>
    </source>
</evidence>
<dbReference type="SUPFAM" id="SSF51735">
    <property type="entry name" value="NAD(P)-binding Rossmann-fold domains"/>
    <property type="match status" value="1"/>
</dbReference>
<gene>
    <name evidence="9" type="primary">Cryz</name>
    <name evidence="9" type="ORF">PODPOD_R14704</name>
</gene>
<dbReference type="SMART" id="SM00829">
    <property type="entry name" value="PKS_ER"/>
    <property type="match status" value="1"/>
</dbReference>
<dbReference type="GO" id="GO:0005829">
    <property type="term" value="C:cytosol"/>
    <property type="evidence" value="ECO:0007669"/>
    <property type="project" value="TreeGrafter"/>
</dbReference>
<keyword evidence="6" id="KW-0694">RNA-binding</keyword>
<evidence type="ECO:0000259" key="8">
    <source>
        <dbReference type="SMART" id="SM00829"/>
    </source>
</evidence>
<evidence type="ECO:0000256" key="3">
    <source>
        <dbReference type="ARBA" id="ARBA00011881"/>
    </source>
</evidence>
<dbReference type="OrthoDB" id="3941538at2759"/>
<sequence>IAMASTRNVMRAVRVFEFGGPEVLKLQSDVLIPDPKENQVLIKVHACGVNPVETYIRSGNYARKPALPYTPGTDVAGVIEGVGAHVTAFKKGDRVFTIGTVSGGYAEYAVAAANSVFPLSDKLDFSQGAAIGIPYFTAYRALFQKGRAKVGESLLVHGASGGVGIAACQIARACGLKVLGTAGTEEGMNIILRNGAYQAFNHREANYIDKIKECTRMEGVDIIIEMLSNINLAADLQLLSRAGRVMVVGCRGPAEINPRDTMSKESSIIGVSLFLATEEERHECAAALLDGVAAGWLKPVVGSAYPLEEVVKAHEDIIRSSGAQGKMVLLP</sequence>
<dbReference type="InterPro" id="IPR002364">
    <property type="entry name" value="Quin_OxRdtase/zeta-crystal_CS"/>
</dbReference>
<feature type="non-terminal residue" evidence="9">
    <location>
        <position position="331"/>
    </location>
</feature>
<organism evidence="9 10">
    <name type="scientific">Podilymbus podiceps</name>
    <name type="common">Pied-billed grebe</name>
    <dbReference type="NCBI Taxonomy" id="9252"/>
    <lineage>
        <taxon>Eukaryota</taxon>
        <taxon>Metazoa</taxon>
        <taxon>Chordata</taxon>
        <taxon>Craniata</taxon>
        <taxon>Vertebrata</taxon>
        <taxon>Euteleostomi</taxon>
        <taxon>Archelosauria</taxon>
        <taxon>Archosauria</taxon>
        <taxon>Dinosauria</taxon>
        <taxon>Saurischia</taxon>
        <taxon>Theropoda</taxon>
        <taxon>Coelurosauria</taxon>
        <taxon>Aves</taxon>
        <taxon>Neognathae</taxon>
        <taxon>Neoaves</taxon>
        <taxon>Mirandornithes</taxon>
        <taxon>Podicipediformes</taxon>
        <taxon>Podicipedidae</taxon>
        <taxon>Podilymbus</taxon>
    </lineage>
</organism>
<dbReference type="GO" id="GO:0003730">
    <property type="term" value="F:mRNA 3'-UTR binding"/>
    <property type="evidence" value="ECO:0007669"/>
    <property type="project" value="TreeGrafter"/>
</dbReference>
<dbReference type="FunFam" id="3.40.50.720:FF:000244">
    <property type="entry name" value="quinone oxidoreductase"/>
    <property type="match status" value="1"/>
</dbReference>
<keyword evidence="5" id="KW-0521">NADP</keyword>
<keyword evidence="7" id="KW-0007">Acetylation</keyword>
<dbReference type="Gene3D" id="3.40.50.720">
    <property type="entry name" value="NAD(P)-binding Rossmann-like Domain"/>
    <property type="match status" value="1"/>
</dbReference>
<comment type="caution">
    <text evidence="9">The sequence shown here is derived from an EMBL/GenBank/DDBJ whole genome shotgun (WGS) entry which is preliminary data.</text>
</comment>
<evidence type="ECO:0000256" key="1">
    <source>
        <dbReference type="ARBA" id="ARBA00004496"/>
    </source>
</evidence>
<comment type="similarity">
    <text evidence="2">Belongs to the zinc-containing alcohol dehydrogenase family. Quinone oxidoreductase subfamily.</text>
</comment>
<dbReference type="InterPro" id="IPR036291">
    <property type="entry name" value="NAD(P)-bd_dom_sf"/>
</dbReference>
<dbReference type="InterPro" id="IPR013149">
    <property type="entry name" value="ADH-like_C"/>
</dbReference>
<proteinExistence type="inferred from homology"/>
<dbReference type="PANTHER" id="PTHR44154">
    <property type="entry name" value="QUINONE OXIDOREDUCTASE"/>
    <property type="match status" value="1"/>
</dbReference>
<keyword evidence="4" id="KW-0963">Cytoplasm</keyword>
<comment type="subunit">
    <text evidence="3">Homotetramer.</text>
</comment>
<dbReference type="CDD" id="cd08253">
    <property type="entry name" value="zeta_crystallin"/>
    <property type="match status" value="1"/>
</dbReference>
<comment type="subcellular location">
    <subcellularLocation>
        <location evidence="1">Cytoplasm</location>
    </subcellularLocation>
</comment>
<name>A0A7L0TGQ6_PODPO</name>
<reference evidence="9 10" key="1">
    <citation type="submission" date="2019-09" db="EMBL/GenBank/DDBJ databases">
        <title>Bird 10,000 Genomes (B10K) Project - Family phase.</title>
        <authorList>
            <person name="Zhang G."/>
        </authorList>
    </citation>
    <scope>NUCLEOTIDE SEQUENCE [LARGE SCALE GENOMIC DNA]</scope>
    <source>
        <strain evidence="9">B10K-DU-009-04</strain>
        <tissue evidence="9">Mixed tissue sample</tissue>
    </source>
</reference>
<protein>
    <submittedName>
        <fullName evidence="9">QOR oxidoreductase</fullName>
    </submittedName>
</protein>
<dbReference type="PROSITE" id="PS01162">
    <property type="entry name" value="QOR_ZETA_CRYSTAL"/>
    <property type="match status" value="1"/>
</dbReference>
<dbReference type="Proteomes" id="UP000555275">
    <property type="component" value="Unassembled WGS sequence"/>
</dbReference>